<dbReference type="InterPro" id="IPR023780">
    <property type="entry name" value="Chromo_domain"/>
</dbReference>
<reference evidence="6 7" key="1">
    <citation type="submission" date="2016-05" db="EMBL/GenBank/DDBJ databases">
        <title>Genome sequencing of Trichophyton rubrum CMCC(F)T1i isolated from hair.</title>
        <authorList>
            <person name="Zhan P."/>
            <person name="Tao Y."/>
            <person name="Liu W."/>
        </authorList>
    </citation>
    <scope>NUCLEOTIDE SEQUENCE [LARGE SCALE GENOMIC DNA]</scope>
    <source>
        <strain evidence="7">CMCC(F)T1i</strain>
    </source>
</reference>
<dbReference type="Pfam" id="PF00385">
    <property type="entry name" value="Chromo"/>
    <property type="match status" value="1"/>
</dbReference>
<dbReference type="AlphaFoldDB" id="A0A178F4I7"/>
<feature type="compositionally biased region" description="Low complexity" evidence="4">
    <location>
        <begin position="217"/>
        <end position="228"/>
    </location>
</feature>
<feature type="compositionally biased region" description="Low complexity" evidence="4">
    <location>
        <begin position="145"/>
        <end position="164"/>
    </location>
</feature>
<accession>A0A178F4I7</accession>
<evidence type="ECO:0000256" key="1">
    <source>
        <dbReference type="ARBA" id="ARBA00004123"/>
    </source>
</evidence>
<dbReference type="CDD" id="cd18966">
    <property type="entry name" value="chromodomain"/>
    <property type="match status" value="1"/>
</dbReference>
<feature type="region of interest" description="Disordered" evidence="4">
    <location>
        <begin position="523"/>
        <end position="566"/>
    </location>
</feature>
<evidence type="ECO:0000313" key="7">
    <source>
        <dbReference type="Proteomes" id="UP000243015"/>
    </source>
</evidence>
<feature type="compositionally biased region" description="Polar residues" evidence="4">
    <location>
        <begin position="259"/>
        <end position="275"/>
    </location>
</feature>
<feature type="region of interest" description="Disordered" evidence="4">
    <location>
        <begin position="127"/>
        <end position="243"/>
    </location>
</feature>
<keyword evidence="3" id="KW-0539">Nucleus</keyword>
<dbReference type="EMBL" id="LHPM01000012">
    <property type="protein sequence ID" value="OAL66573.1"/>
    <property type="molecule type" value="Genomic_DNA"/>
</dbReference>
<comment type="subcellular location">
    <subcellularLocation>
        <location evidence="1">Nucleus</location>
    </subcellularLocation>
</comment>
<feature type="region of interest" description="Disordered" evidence="4">
    <location>
        <begin position="380"/>
        <end position="401"/>
    </location>
</feature>
<dbReference type="SMART" id="SM00298">
    <property type="entry name" value="CHROMO"/>
    <property type="match status" value="1"/>
</dbReference>
<comment type="subunit">
    <text evidence="2">Component of the NuA4 histone acetyltransferase complex.</text>
</comment>
<protein>
    <recommendedName>
        <fullName evidence="5">Chromo domain-containing protein</fullName>
    </recommendedName>
</protein>
<evidence type="ECO:0000313" key="6">
    <source>
        <dbReference type="EMBL" id="OAL66573.1"/>
    </source>
</evidence>
<evidence type="ECO:0000256" key="3">
    <source>
        <dbReference type="ARBA" id="ARBA00023242"/>
    </source>
</evidence>
<feature type="region of interest" description="Disordered" evidence="4">
    <location>
        <begin position="320"/>
        <end position="339"/>
    </location>
</feature>
<gene>
    <name evidence="6" type="ORF">A7C99_1961</name>
</gene>
<dbReference type="GO" id="GO:0005634">
    <property type="term" value="C:nucleus"/>
    <property type="evidence" value="ECO:0007669"/>
    <property type="project" value="UniProtKB-SubCell"/>
</dbReference>
<dbReference type="InterPro" id="IPR051219">
    <property type="entry name" value="Heterochromatin_chromo-domain"/>
</dbReference>
<name>A0A178F4I7_TRIRU</name>
<comment type="caution">
    <text evidence="6">The sequence shown here is derived from an EMBL/GenBank/DDBJ whole genome shotgun (WGS) entry which is preliminary data.</text>
</comment>
<evidence type="ECO:0000259" key="5">
    <source>
        <dbReference type="PROSITE" id="PS50013"/>
    </source>
</evidence>
<dbReference type="PROSITE" id="PS50013">
    <property type="entry name" value="CHROMO_2"/>
    <property type="match status" value="1"/>
</dbReference>
<feature type="domain" description="Chromo" evidence="5">
    <location>
        <begin position="31"/>
        <end position="91"/>
    </location>
</feature>
<feature type="compositionally biased region" description="Polar residues" evidence="4">
    <location>
        <begin position="548"/>
        <end position="557"/>
    </location>
</feature>
<dbReference type="InterPro" id="IPR000953">
    <property type="entry name" value="Chromo/chromo_shadow_dom"/>
</dbReference>
<dbReference type="Gene3D" id="2.40.50.40">
    <property type="match status" value="1"/>
</dbReference>
<proteinExistence type="predicted"/>
<dbReference type="VEuPathDB" id="FungiDB:TERG_12109"/>
<feature type="region of interest" description="Disordered" evidence="4">
    <location>
        <begin position="255"/>
        <end position="277"/>
    </location>
</feature>
<organism evidence="6 7">
    <name type="scientific">Trichophyton rubrum</name>
    <name type="common">Athlete's foot fungus</name>
    <name type="synonym">Epidermophyton rubrum</name>
    <dbReference type="NCBI Taxonomy" id="5551"/>
    <lineage>
        <taxon>Eukaryota</taxon>
        <taxon>Fungi</taxon>
        <taxon>Dikarya</taxon>
        <taxon>Ascomycota</taxon>
        <taxon>Pezizomycotina</taxon>
        <taxon>Eurotiomycetes</taxon>
        <taxon>Eurotiomycetidae</taxon>
        <taxon>Onygenales</taxon>
        <taxon>Arthrodermataceae</taxon>
        <taxon>Trichophyton</taxon>
    </lineage>
</organism>
<dbReference type="InterPro" id="IPR016197">
    <property type="entry name" value="Chromo-like_dom_sf"/>
</dbReference>
<evidence type="ECO:0000256" key="4">
    <source>
        <dbReference type="SAM" id="MobiDB-lite"/>
    </source>
</evidence>
<sequence length="867" mass="97167">MASQGALDRGEDDEDAISLTSTVPSEPQEEYNIAGVLAERIADNGATEYLVSWENYPIHRSSWEPAENFGDPETTLREWNQKKEAITKGAAPEFDLVAFENLLAGIEEAKLRRKRKRRLKRMRLGLACGSESGDNNPESNEEANGDGSSRSSSSDEPTSSRISPASRKKGAGILLPKQKLMATRKSSSSAAGSSDTTKGRTFKTALREASQPPRQLKIPPSSKSKVPSTAPPPIKLSEKPGTRLPIRTSSINVIEPGNEGQTVQPPTANPPTSMAPTRKSVFTFAPATARRGGSMTAAVGSRQPSGPPNNRLFRTLSTQRKYHKMSRTERPPDISQLDLRPPSEWLTAAGRSALPEISLGRKRIGATSMSSSIDDLFVAEDDNNGSLPNNPPPVLSKDSNTNADGKSLCTRIWREWNKGDVMVHLVFSAKEKVIGDIRITGLPHSARSWLLSLKQGDQIVIDLLELRSPKEFLQLEPNKVNHGHVIPYNDTMNQSDVQPGKGPEDVVLAQGYSEIAVGTATDTPSLVSLHEPPRTTTLTPLKAPLPPNESTSSPAQHSSREPAIKPLPERTRDLDVETYFQNHYRITFEYLTRSKYSKYRKETLPVFYLIFPSIEREEHDLIQQLLVFNRIAPYSHRNQGDWTKFIKDVAEAEIKPQGVIICHQKFNAYNCMPKLQELLHHQVNVFSLSLARPFKSVNKRHHIIRLFPNGCVILITEDFILHDPKSALMVIKWVSNMFWDNNAKRGPKLFFRPNIRLWLQQLWPTWPDETLYHIFCILEALIPDYSSGCYVLGREDYPWSLDGETDDEGQPHVVISSPHIPNYGWRSEDEHPDIPKNLTQGARNTDHLVEYFAGWAISNVENFRLRY</sequence>
<dbReference type="GO" id="GO:0006338">
    <property type="term" value="P:chromatin remodeling"/>
    <property type="evidence" value="ECO:0007669"/>
    <property type="project" value="UniProtKB-ARBA"/>
</dbReference>
<dbReference type="VEuPathDB" id="FungiDB:TERG_12110"/>
<evidence type="ECO:0000256" key="2">
    <source>
        <dbReference type="ARBA" id="ARBA00011353"/>
    </source>
</evidence>
<dbReference type="PANTHER" id="PTHR22812">
    <property type="entry name" value="CHROMOBOX PROTEIN"/>
    <property type="match status" value="1"/>
</dbReference>
<dbReference type="SUPFAM" id="SSF54160">
    <property type="entry name" value="Chromo domain-like"/>
    <property type="match status" value="1"/>
</dbReference>
<feature type="region of interest" description="Disordered" evidence="4">
    <location>
        <begin position="1"/>
        <end position="30"/>
    </location>
</feature>
<dbReference type="Proteomes" id="UP000243015">
    <property type="component" value="Unassembled WGS sequence"/>
</dbReference>